<dbReference type="RefSeq" id="WP_246973600.1">
    <property type="nucleotide sequence ID" value="NZ_JAKGAN010000005.1"/>
</dbReference>
<evidence type="ECO:0000256" key="4">
    <source>
        <dbReference type="SAM" id="Phobius"/>
    </source>
</evidence>
<reference evidence="8" key="1">
    <citation type="journal article" date="2019" name="Int. J. Syst. Evol. Microbiol.">
        <title>The Global Catalogue of Microorganisms (GCM) 10K type strain sequencing project: providing services to taxonomists for standard genome sequencing and annotation.</title>
        <authorList>
            <consortium name="The Broad Institute Genomics Platform"/>
            <consortium name="The Broad Institute Genome Sequencing Center for Infectious Disease"/>
            <person name="Wu L."/>
            <person name="Ma J."/>
        </authorList>
    </citation>
    <scope>NUCLEOTIDE SEQUENCE [LARGE SCALE GENOMIC DNA]</scope>
    <source>
        <strain evidence="8">CGMCC 1.12121</strain>
    </source>
</reference>
<dbReference type="InterPro" id="IPR051310">
    <property type="entry name" value="MCP_chemotaxis"/>
</dbReference>
<dbReference type="PANTHER" id="PTHR43531:SF14">
    <property type="entry name" value="METHYL-ACCEPTING CHEMOTAXIS PROTEIN I-RELATED"/>
    <property type="match status" value="1"/>
</dbReference>
<comment type="similarity">
    <text evidence="2">Belongs to the methyl-accepting chemotaxis (MCP) protein family.</text>
</comment>
<dbReference type="InterPro" id="IPR004089">
    <property type="entry name" value="MCPsignal_dom"/>
</dbReference>
<accession>A0ABV9D0U5</accession>
<name>A0ABV9D0U5_9GAMM</name>
<dbReference type="CDD" id="cd11386">
    <property type="entry name" value="MCP_signal"/>
    <property type="match status" value="1"/>
</dbReference>
<keyword evidence="4" id="KW-1133">Transmembrane helix</keyword>
<proteinExistence type="inferred from homology"/>
<comment type="caution">
    <text evidence="7">The sequence shown here is derived from an EMBL/GenBank/DDBJ whole genome shotgun (WGS) entry which is preliminary data.</text>
</comment>
<keyword evidence="1" id="KW-0488">Methylation</keyword>
<dbReference type="CDD" id="cd06225">
    <property type="entry name" value="HAMP"/>
    <property type="match status" value="1"/>
</dbReference>
<dbReference type="InterPro" id="IPR003660">
    <property type="entry name" value="HAMP_dom"/>
</dbReference>
<gene>
    <name evidence="7" type="ORF">ACFO0U_09715</name>
</gene>
<keyword evidence="4" id="KW-0812">Transmembrane</keyword>
<evidence type="ECO:0000256" key="1">
    <source>
        <dbReference type="ARBA" id="ARBA00022481"/>
    </source>
</evidence>
<dbReference type="SMART" id="SM00304">
    <property type="entry name" value="HAMP"/>
    <property type="match status" value="1"/>
</dbReference>
<feature type="transmembrane region" description="Helical" evidence="4">
    <location>
        <begin position="73"/>
        <end position="93"/>
    </location>
</feature>
<dbReference type="EMBL" id="JBHSEU010000016">
    <property type="protein sequence ID" value="MFC4539049.1"/>
    <property type="molecule type" value="Genomic_DNA"/>
</dbReference>
<dbReference type="Proteomes" id="UP001596030">
    <property type="component" value="Unassembled WGS sequence"/>
</dbReference>
<evidence type="ECO:0000313" key="8">
    <source>
        <dbReference type="Proteomes" id="UP001596030"/>
    </source>
</evidence>
<dbReference type="Gene3D" id="1.10.287.950">
    <property type="entry name" value="Methyl-accepting chemotaxis protein"/>
    <property type="match status" value="1"/>
</dbReference>
<dbReference type="Pfam" id="PF00015">
    <property type="entry name" value="MCPsignal"/>
    <property type="match status" value="1"/>
</dbReference>
<feature type="domain" description="HAMP" evidence="6">
    <location>
        <begin position="96"/>
        <end position="148"/>
    </location>
</feature>
<evidence type="ECO:0000313" key="7">
    <source>
        <dbReference type="EMBL" id="MFC4539049.1"/>
    </source>
</evidence>
<organism evidence="7 8">
    <name type="scientific">Chromohalobacter sarecensis</name>
    <dbReference type="NCBI Taxonomy" id="245294"/>
    <lineage>
        <taxon>Bacteria</taxon>
        <taxon>Pseudomonadati</taxon>
        <taxon>Pseudomonadota</taxon>
        <taxon>Gammaproteobacteria</taxon>
        <taxon>Oceanospirillales</taxon>
        <taxon>Halomonadaceae</taxon>
        <taxon>Chromohalobacter</taxon>
    </lineage>
</organism>
<sequence>MLMSIMRRFSVRVRMLGAIVVVLALLGVLGGTGMWGIFRLYDASLGLLDQGLVEEAQAGIMAARLSEVAQGSVLWFGVMGGLTVLIVAPLTWLNMRAICTPVREAKAYAEAIAEGDLTRPMAGGGQDELSELQTALGGMRDGLGGMVAQVRDASDSVAIASEEIALGNQDLASRTEHSLGHLQQSVTSITQLTSSVQQTAYAAQRSEELATHTAEAAVRGGDAVKDVVTRMRAIAEAEQRIGDIVGLIDDIAFQTNLLALNASVEAARAGGQGRGFAVVASEVRNLAGRSAMAASEIKTLIHDSRETVESGVQQAEATGATIEEIVTGVQRVSEAISEISAATREQSQGIEQVSQSVERIDRMIQQNAALVEESAAAASSLHDQSTRLASVVHRFQLMEVRQDTSTPAPDSDAVCQALPAPRETQAHAAWA</sequence>
<evidence type="ECO:0000256" key="2">
    <source>
        <dbReference type="ARBA" id="ARBA00029447"/>
    </source>
</evidence>
<dbReference type="SMART" id="SM00283">
    <property type="entry name" value="MA"/>
    <property type="match status" value="1"/>
</dbReference>
<evidence type="ECO:0000259" key="6">
    <source>
        <dbReference type="PROSITE" id="PS50885"/>
    </source>
</evidence>
<dbReference type="PROSITE" id="PS50111">
    <property type="entry name" value="CHEMOTAXIS_TRANSDUC_2"/>
    <property type="match status" value="1"/>
</dbReference>
<dbReference type="PROSITE" id="PS50885">
    <property type="entry name" value="HAMP"/>
    <property type="match status" value="1"/>
</dbReference>
<dbReference type="Pfam" id="PF00672">
    <property type="entry name" value="HAMP"/>
    <property type="match status" value="1"/>
</dbReference>
<protein>
    <submittedName>
        <fullName evidence="7">Methyl-accepting chemotaxis protein</fullName>
    </submittedName>
</protein>
<keyword evidence="4" id="KW-0472">Membrane</keyword>
<keyword evidence="8" id="KW-1185">Reference proteome</keyword>
<evidence type="ECO:0000259" key="5">
    <source>
        <dbReference type="PROSITE" id="PS50111"/>
    </source>
</evidence>
<keyword evidence="3" id="KW-0807">Transducer</keyword>
<evidence type="ECO:0000256" key="3">
    <source>
        <dbReference type="PROSITE-ProRule" id="PRU00284"/>
    </source>
</evidence>
<feature type="domain" description="Methyl-accepting transducer" evidence="5">
    <location>
        <begin position="153"/>
        <end position="382"/>
    </location>
</feature>
<dbReference type="SUPFAM" id="SSF58104">
    <property type="entry name" value="Methyl-accepting chemotaxis protein (MCP) signaling domain"/>
    <property type="match status" value="1"/>
</dbReference>
<dbReference type="PANTHER" id="PTHR43531">
    <property type="entry name" value="PROTEIN ICFG"/>
    <property type="match status" value="1"/>
</dbReference>